<evidence type="ECO:0000313" key="4">
    <source>
        <dbReference type="Proteomes" id="UP001356170"/>
    </source>
</evidence>
<evidence type="ECO:0000256" key="1">
    <source>
        <dbReference type="SAM" id="MobiDB-lite"/>
    </source>
</evidence>
<dbReference type="InterPro" id="IPR011256">
    <property type="entry name" value="Reg_factor_effector_dom_sf"/>
</dbReference>
<protein>
    <submittedName>
        <fullName evidence="3">Polyketide cyclase</fullName>
    </submittedName>
</protein>
<organism evidence="3 4">
    <name type="scientific">Aquilutibacter rugosus</name>
    <dbReference type="NCBI Taxonomy" id="3115820"/>
    <lineage>
        <taxon>Bacteria</taxon>
        <taxon>Pseudomonadati</taxon>
        <taxon>Pseudomonadota</taxon>
        <taxon>Gammaproteobacteria</taxon>
        <taxon>Lysobacterales</taxon>
        <taxon>Lysobacteraceae</taxon>
        <taxon>Aquilutibacter</taxon>
    </lineage>
</organism>
<dbReference type="SUPFAM" id="SSF55961">
    <property type="entry name" value="Bet v1-like"/>
    <property type="match status" value="1"/>
</dbReference>
<comment type="caution">
    <text evidence="3">The sequence shown here is derived from an EMBL/GenBank/DDBJ whole genome shotgun (WGS) entry which is preliminary data.</text>
</comment>
<proteinExistence type="predicted"/>
<feature type="transmembrane region" description="Helical" evidence="2">
    <location>
        <begin position="7"/>
        <end position="26"/>
    </location>
</feature>
<gene>
    <name evidence="3" type="ORF">V3390_09970</name>
</gene>
<evidence type="ECO:0000313" key="3">
    <source>
        <dbReference type="EMBL" id="MEF2156538.1"/>
    </source>
</evidence>
<accession>A0ABU7V1W5</accession>
<keyword evidence="2" id="KW-1133">Transmembrane helix</keyword>
<feature type="region of interest" description="Disordered" evidence="1">
    <location>
        <begin position="372"/>
        <end position="391"/>
    </location>
</feature>
<dbReference type="SUPFAM" id="SSF55136">
    <property type="entry name" value="Probable bacterial effector-binding domain"/>
    <property type="match status" value="1"/>
</dbReference>
<name>A0ABU7V1W5_9GAMM</name>
<dbReference type="Gene3D" id="3.30.530.20">
    <property type="match status" value="1"/>
</dbReference>
<keyword evidence="2" id="KW-0472">Membrane</keyword>
<dbReference type="RefSeq" id="WP_331704303.1">
    <property type="nucleotide sequence ID" value="NZ_JAZHBO010000002.1"/>
</dbReference>
<dbReference type="EMBL" id="JAZHBO010000002">
    <property type="protein sequence ID" value="MEF2156538.1"/>
    <property type="molecule type" value="Genomic_DNA"/>
</dbReference>
<dbReference type="Proteomes" id="UP001356170">
    <property type="component" value="Unassembled WGS sequence"/>
</dbReference>
<reference evidence="3 4" key="1">
    <citation type="submission" date="2024-01" db="EMBL/GenBank/DDBJ databases">
        <title>Novel species of the genus Luteimonas isolated from rivers.</title>
        <authorList>
            <person name="Lu H."/>
        </authorList>
    </citation>
    <scope>NUCLEOTIDE SEQUENCE [LARGE SCALE GENOMIC DNA]</scope>
    <source>
        <strain evidence="3 4">FXH3W</strain>
    </source>
</reference>
<sequence length="391" mass="41884">MSNRIKEVLISLGIVFTMFLVVGLILPSSRHMSAEMETNRKRTIVFDALNGFARWKDWNPIAQRSPTVQTKFSGPSTGKGARLDYMSLNNRDGVGSWTITDSVPLKSVSVDVDNSDKGYNKRMKFTLSSAGRMKRNTKVVQSYDVDYGFNLIGRYAGLYVSATVGEDLKSGMRKFNDMLALIPNFDYTDLETGDPATAPKFSQLGEKNIISVSVEVARAEEPLKNAIKDAQSTLVATMNANGLVADGPLQIVTTNFGQATYAFDVAQPVKKAGASGKIDIRTDNRVKAEYIPAGPAVQVAAVGTYNDLPKFRNALSQWAAAKGATPVGRAFESWFSGVEGSFLPTGNYTVYQRVKALPAGVSLDGAAKTEAAEGAAAPAAAEPAAEPAATP</sequence>
<dbReference type="Gene3D" id="3.20.80.10">
    <property type="entry name" value="Regulatory factor, effector binding domain"/>
    <property type="match status" value="1"/>
</dbReference>
<dbReference type="InterPro" id="IPR023393">
    <property type="entry name" value="START-like_dom_sf"/>
</dbReference>
<keyword evidence="2" id="KW-0812">Transmembrane</keyword>
<evidence type="ECO:0000256" key="2">
    <source>
        <dbReference type="SAM" id="Phobius"/>
    </source>
</evidence>
<keyword evidence="4" id="KW-1185">Reference proteome</keyword>